<organism evidence="1 2">
    <name type="scientific">Caldibacillus thermoamylovorans</name>
    <dbReference type="NCBI Taxonomy" id="35841"/>
    <lineage>
        <taxon>Bacteria</taxon>
        <taxon>Bacillati</taxon>
        <taxon>Bacillota</taxon>
        <taxon>Bacilli</taxon>
        <taxon>Bacillales</taxon>
        <taxon>Bacillaceae</taxon>
        <taxon>Caldibacillus</taxon>
    </lineage>
</organism>
<reference evidence="1 2" key="1">
    <citation type="submission" date="2015-01" db="EMBL/GenBank/DDBJ databases">
        <title>Draft Genome Sequences of Four Bacillus thermoamylovorans Strains, Isolated From Food Products.</title>
        <authorList>
            <person name="Krawcyk A.O."/>
            <person name="Berendsen E.M."/>
            <person name="Eijlander R.T."/>
            <person name="de Jong A."/>
            <person name="Wells-Bennik M."/>
            <person name="Kuipers O.P."/>
        </authorList>
    </citation>
    <scope>NUCLEOTIDE SEQUENCE [LARGE SCALE GENOMIC DNA]</scope>
    <source>
        <strain evidence="1 2">B4167</strain>
    </source>
</reference>
<dbReference type="Proteomes" id="UP000032076">
    <property type="component" value="Unassembled WGS sequence"/>
</dbReference>
<sequence length="39" mass="4506">MHETRTLGKFKVQPPSFFELACKKMASYWEEFSLKGGVP</sequence>
<protein>
    <submittedName>
        <fullName evidence="1">Uncharacterized protein</fullName>
    </submittedName>
</protein>
<name>A0A0D0FG22_9BACI</name>
<evidence type="ECO:0000313" key="1">
    <source>
        <dbReference type="EMBL" id="KIO72792.1"/>
    </source>
</evidence>
<gene>
    <name evidence="1" type="ORF">B4167_2734</name>
</gene>
<proteinExistence type="predicted"/>
<dbReference type="AlphaFoldDB" id="A0A0D0FG22"/>
<dbReference type="EMBL" id="JXLU01000081">
    <property type="protein sequence ID" value="KIO72792.1"/>
    <property type="molecule type" value="Genomic_DNA"/>
</dbReference>
<evidence type="ECO:0000313" key="2">
    <source>
        <dbReference type="Proteomes" id="UP000032076"/>
    </source>
</evidence>
<comment type="caution">
    <text evidence="1">The sequence shown here is derived from an EMBL/GenBank/DDBJ whole genome shotgun (WGS) entry which is preliminary data.</text>
</comment>
<accession>A0A0D0FG22</accession>